<dbReference type="EMBL" id="SLZQ01000001">
    <property type="protein sequence ID" value="TCS39310.1"/>
    <property type="molecule type" value="Genomic_DNA"/>
</dbReference>
<dbReference type="RefSeq" id="WP_165973686.1">
    <property type="nucleotide sequence ID" value="NZ_SLZQ01000001.1"/>
</dbReference>
<dbReference type="InterPro" id="IPR016053">
    <property type="entry name" value="Haem_Oase-like"/>
</dbReference>
<keyword evidence="2" id="KW-1185">Reference proteome</keyword>
<dbReference type="GO" id="GO:0006788">
    <property type="term" value="P:heme oxidation"/>
    <property type="evidence" value="ECO:0007669"/>
    <property type="project" value="InterPro"/>
</dbReference>
<dbReference type="Proteomes" id="UP000295382">
    <property type="component" value="Unassembled WGS sequence"/>
</dbReference>
<gene>
    <name evidence="1" type="ORF">EDC30_101266</name>
</gene>
<dbReference type="Gene3D" id="1.20.910.10">
    <property type="entry name" value="Heme oxygenase-like"/>
    <property type="match status" value="1"/>
</dbReference>
<comment type="caution">
    <text evidence="1">The sequence shown here is derived from an EMBL/GenBank/DDBJ whole genome shotgun (WGS) entry which is preliminary data.</text>
</comment>
<organism evidence="1 2">
    <name type="scientific">Paucimonas lemoignei</name>
    <name type="common">Pseudomonas lemoignei</name>
    <dbReference type="NCBI Taxonomy" id="29443"/>
    <lineage>
        <taxon>Bacteria</taxon>
        <taxon>Pseudomonadati</taxon>
        <taxon>Pseudomonadota</taxon>
        <taxon>Betaproteobacteria</taxon>
        <taxon>Burkholderiales</taxon>
        <taxon>Burkholderiaceae</taxon>
        <taxon>Paucimonas</taxon>
    </lineage>
</organism>
<sequence>MMHANPSSLMQAMREASHDLHLRLEHRLTISSPDADKDDYVQYIRAMWGWLSPIEPRLWSGEWPVALNATQRSCKTAWLEEDLRHAGLDASAIANIPLCTVPPRLATMGERIGWAYVIEGAQLGGQVLRKRLALALDPWVPRWLAGYGSQTAANWKIFAAYVDSTDDPQLSRDAIRAAVAAFASLATWLQEQKACRADGCEHPL</sequence>
<dbReference type="SUPFAM" id="SSF48613">
    <property type="entry name" value="Heme oxygenase-like"/>
    <property type="match status" value="1"/>
</dbReference>
<accession>A0A4V2UJE1</accession>
<dbReference type="InterPro" id="IPR016084">
    <property type="entry name" value="Haem_Oase-like_multi-hlx"/>
</dbReference>
<dbReference type="AlphaFoldDB" id="A0A4V2UJE1"/>
<proteinExistence type="predicted"/>
<evidence type="ECO:0000313" key="1">
    <source>
        <dbReference type="EMBL" id="TCS39310.1"/>
    </source>
</evidence>
<dbReference type="CDD" id="cd19166">
    <property type="entry name" value="HemeO-bac"/>
    <property type="match status" value="1"/>
</dbReference>
<protein>
    <submittedName>
        <fullName evidence="1">Heme oxygenase</fullName>
    </submittedName>
</protein>
<evidence type="ECO:0000313" key="2">
    <source>
        <dbReference type="Proteomes" id="UP000295382"/>
    </source>
</evidence>
<dbReference type="GO" id="GO:0004392">
    <property type="term" value="F:heme oxygenase (decyclizing) activity"/>
    <property type="evidence" value="ECO:0007669"/>
    <property type="project" value="InterPro"/>
</dbReference>
<name>A0A4V2UJE1_PAULE</name>
<dbReference type="Pfam" id="PF01126">
    <property type="entry name" value="Heme_oxygenase"/>
    <property type="match status" value="1"/>
</dbReference>
<reference evidence="1 2" key="1">
    <citation type="submission" date="2019-03" db="EMBL/GenBank/DDBJ databases">
        <title>Genomic Encyclopedia of Type Strains, Phase IV (KMG-IV): sequencing the most valuable type-strain genomes for metagenomic binning, comparative biology and taxonomic classification.</title>
        <authorList>
            <person name="Goeker M."/>
        </authorList>
    </citation>
    <scope>NUCLEOTIDE SEQUENCE [LARGE SCALE GENOMIC DNA]</scope>
    <source>
        <strain evidence="1 2">DSM 7445</strain>
    </source>
</reference>